<evidence type="ECO:0000256" key="6">
    <source>
        <dbReference type="ARBA" id="ARBA00023004"/>
    </source>
</evidence>
<evidence type="ECO:0000256" key="2">
    <source>
        <dbReference type="ARBA" id="ARBA00006490"/>
    </source>
</evidence>
<dbReference type="GO" id="GO:0031071">
    <property type="term" value="F:cysteine desulfurase activity"/>
    <property type="evidence" value="ECO:0007669"/>
    <property type="project" value="UniProtKB-EC"/>
</dbReference>
<keyword evidence="4" id="KW-0479">Metal-binding</keyword>
<accession>X1HJ19</accession>
<dbReference type="PROSITE" id="PS00595">
    <property type="entry name" value="AA_TRANSFER_CLASS_5"/>
    <property type="match status" value="1"/>
</dbReference>
<evidence type="ECO:0000259" key="8">
    <source>
        <dbReference type="Pfam" id="PF00266"/>
    </source>
</evidence>
<dbReference type="GO" id="GO:0051536">
    <property type="term" value="F:iron-sulfur cluster binding"/>
    <property type="evidence" value="ECO:0007669"/>
    <property type="project" value="UniProtKB-KW"/>
</dbReference>
<reference evidence="9" key="1">
    <citation type="journal article" date="2014" name="Front. Microbiol.">
        <title>High frequency of phylogenetically diverse reductive dehalogenase-homologous genes in deep subseafloor sedimentary metagenomes.</title>
        <authorList>
            <person name="Kawai M."/>
            <person name="Futagami T."/>
            <person name="Toyoda A."/>
            <person name="Takaki Y."/>
            <person name="Nishi S."/>
            <person name="Hori S."/>
            <person name="Arai W."/>
            <person name="Tsubouchi T."/>
            <person name="Morono Y."/>
            <person name="Uchiyama I."/>
            <person name="Ito T."/>
            <person name="Fujiyama A."/>
            <person name="Inagaki F."/>
            <person name="Takami H."/>
        </authorList>
    </citation>
    <scope>NUCLEOTIDE SEQUENCE</scope>
    <source>
        <strain evidence="9">Expedition CK06-06</strain>
    </source>
</reference>
<name>X1HJ19_9ZZZZ</name>
<evidence type="ECO:0000256" key="7">
    <source>
        <dbReference type="ARBA" id="ARBA00023014"/>
    </source>
</evidence>
<evidence type="ECO:0000256" key="4">
    <source>
        <dbReference type="ARBA" id="ARBA00022723"/>
    </source>
</evidence>
<dbReference type="PANTHER" id="PTHR11601:SF34">
    <property type="entry name" value="CYSTEINE DESULFURASE"/>
    <property type="match status" value="1"/>
</dbReference>
<dbReference type="Gene3D" id="3.90.1150.10">
    <property type="entry name" value="Aspartate Aminotransferase, domain 1"/>
    <property type="match status" value="1"/>
</dbReference>
<evidence type="ECO:0000313" key="9">
    <source>
        <dbReference type="EMBL" id="GAH69452.1"/>
    </source>
</evidence>
<dbReference type="EMBL" id="BARU01029660">
    <property type="protein sequence ID" value="GAH69452.1"/>
    <property type="molecule type" value="Genomic_DNA"/>
</dbReference>
<dbReference type="Gene3D" id="3.40.640.10">
    <property type="entry name" value="Type I PLP-dependent aspartate aminotransferase-like (Major domain)"/>
    <property type="match status" value="1"/>
</dbReference>
<comment type="caution">
    <text evidence="9">The sequence shown here is derived from an EMBL/GenBank/DDBJ whole genome shotgun (WGS) entry which is preliminary data.</text>
</comment>
<gene>
    <name evidence="9" type="ORF">S03H2_47142</name>
</gene>
<dbReference type="InterPro" id="IPR015421">
    <property type="entry name" value="PyrdxlP-dep_Trfase_major"/>
</dbReference>
<evidence type="ECO:0000256" key="1">
    <source>
        <dbReference type="ARBA" id="ARBA00001933"/>
    </source>
</evidence>
<keyword evidence="5" id="KW-0663">Pyridoxal phosphate</keyword>
<comment type="similarity">
    <text evidence="2">Belongs to the class-V pyridoxal-phosphate-dependent aminotransferase family. NifS/IscS subfamily.</text>
</comment>
<protein>
    <recommendedName>
        <fullName evidence="3">cysteine desulfurase</fullName>
        <ecNumber evidence="3">2.8.1.7</ecNumber>
    </recommendedName>
</protein>
<dbReference type="EC" id="2.8.1.7" evidence="3"/>
<dbReference type="SUPFAM" id="SSF53383">
    <property type="entry name" value="PLP-dependent transferases"/>
    <property type="match status" value="1"/>
</dbReference>
<dbReference type="Pfam" id="PF00266">
    <property type="entry name" value="Aminotran_5"/>
    <property type="match status" value="1"/>
</dbReference>
<sequence>MHANNIVGTIQPISEIGKILREHDIIFHTDAVQTFTNIKTDVNNLNVDLLSISGHKIYGPKGVGALYIRKGTKIKPQILGGGHERGIRSSTENIPGIAGLAKAAELGQKNLSDKILKVTKMRDYLINSLLDKIDEVKFNGHPTERLPGNCNFSFKYIEGESIVLAVMDFFTSWGSTIPNLSTGT</sequence>
<dbReference type="GO" id="GO:0046872">
    <property type="term" value="F:metal ion binding"/>
    <property type="evidence" value="ECO:0007669"/>
    <property type="project" value="UniProtKB-KW"/>
</dbReference>
<comment type="cofactor">
    <cofactor evidence="1">
        <name>pyridoxal 5'-phosphate</name>
        <dbReference type="ChEBI" id="CHEBI:597326"/>
    </cofactor>
</comment>
<dbReference type="InterPro" id="IPR015422">
    <property type="entry name" value="PyrdxlP-dep_Trfase_small"/>
</dbReference>
<dbReference type="InterPro" id="IPR020578">
    <property type="entry name" value="Aminotrans_V_PyrdxlP_BS"/>
</dbReference>
<keyword evidence="7" id="KW-0411">Iron-sulfur</keyword>
<dbReference type="InterPro" id="IPR000192">
    <property type="entry name" value="Aminotrans_V_dom"/>
</dbReference>
<evidence type="ECO:0000256" key="3">
    <source>
        <dbReference type="ARBA" id="ARBA00012239"/>
    </source>
</evidence>
<dbReference type="InterPro" id="IPR015424">
    <property type="entry name" value="PyrdxlP-dep_Trfase"/>
</dbReference>
<evidence type="ECO:0000256" key="5">
    <source>
        <dbReference type="ARBA" id="ARBA00022898"/>
    </source>
</evidence>
<proteinExistence type="inferred from homology"/>
<keyword evidence="6" id="KW-0408">Iron</keyword>
<dbReference type="AlphaFoldDB" id="X1HJ19"/>
<feature type="domain" description="Aminotransferase class V" evidence="8">
    <location>
        <begin position="1"/>
        <end position="165"/>
    </location>
</feature>
<organism evidence="9">
    <name type="scientific">marine sediment metagenome</name>
    <dbReference type="NCBI Taxonomy" id="412755"/>
    <lineage>
        <taxon>unclassified sequences</taxon>
        <taxon>metagenomes</taxon>
        <taxon>ecological metagenomes</taxon>
    </lineage>
</organism>
<dbReference type="PANTHER" id="PTHR11601">
    <property type="entry name" value="CYSTEINE DESULFURYLASE FAMILY MEMBER"/>
    <property type="match status" value="1"/>
</dbReference>